<dbReference type="AlphaFoldDB" id="E7QQ24"/>
<organism evidence="1 2">
    <name type="scientific">Haladaptatus paucihalophilus DX253</name>
    <dbReference type="NCBI Taxonomy" id="797209"/>
    <lineage>
        <taxon>Archaea</taxon>
        <taxon>Methanobacteriati</taxon>
        <taxon>Methanobacteriota</taxon>
        <taxon>Stenosarchaea group</taxon>
        <taxon>Halobacteria</taxon>
        <taxon>Halobacteriales</taxon>
        <taxon>Haladaptataceae</taxon>
        <taxon>Haladaptatus</taxon>
    </lineage>
</organism>
<sequence length="34" mass="3578">MSLADDDERSSALAFEVDGTFLGRGTNVRGDFAG</sequence>
<proteinExistence type="predicted"/>
<comment type="caution">
    <text evidence="1">The sequence shown here is derived from an EMBL/GenBank/DDBJ whole genome shotgun (WGS) entry which is preliminary data.</text>
</comment>
<evidence type="ECO:0000313" key="1">
    <source>
        <dbReference type="EMBL" id="EFW93088.1"/>
    </source>
</evidence>
<dbReference type="Proteomes" id="UP000003751">
    <property type="component" value="Unassembled WGS sequence"/>
</dbReference>
<name>E7QQ24_HALPU</name>
<accession>E7QQ24</accession>
<reference evidence="1 2" key="1">
    <citation type="journal article" date="2014" name="ISME J.">
        <title>Trehalose/2-sulfotrehalose biosynthesis and glycine-betaine uptake are widely spread mechanisms for osmoadaptation in the Halobacteriales.</title>
        <authorList>
            <person name="Youssef N.H."/>
            <person name="Savage-Ashlock K.N."/>
            <person name="McCully A.L."/>
            <person name="Luedtke B."/>
            <person name="Shaw E.I."/>
            <person name="Hoff W.D."/>
            <person name="Elshahed M.S."/>
        </authorList>
    </citation>
    <scope>NUCLEOTIDE SEQUENCE [LARGE SCALE GENOMIC DNA]</scope>
    <source>
        <strain evidence="1 2">DX253</strain>
    </source>
</reference>
<evidence type="ECO:0000313" key="2">
    <source>
        <dbReference type="Proteomes" id="UP000003751"/>
    </source>
</evidence>
<protein>
    <submittedName>
        <fullName evidence="1">Uncharacterized protein</fullName>
    </submittedName>
</protein>
<gene>
    <name evidence="1" type="ORF">ZOD2009_04472</name>
</gene>
<dbReference type="EMBL" id="AEMG01000004">
    <property type="protein sequence ID" value="EFW93088.1"/>
    <property type="molecule type" value="Genomic_DNA"/>
</dbReference>